<gene>
    <name evidence="1" type="ORF">HMPREF0769_10991</name>
</gene>
<proteinExistence type="predicted"/>
<protein>
    <submittedName>
        <fullName evidence="1">Uncharacterized protein</fullName>
    </submittedName>
</protein>
<dbReference type="AlphaFoldDB" id="A0A0E1XC91"/>
<sequence length="49" mass="5487">MLRQAFAHCGRFPTAASRRSLDRVSVPVWPITLSGRLCIVALVSRYLTN</sequence>
<dbReference type="HOGENOM" id="CLU_3137028_0_0_9"/>
<name>A0A0E1XC91_STAAU</name>
<evidence type="ECO:0000313" key="1">
    <source>
        <dbReference type="EMBL" id="EFH96989.1"/>
    </source>
</evidence>
<dbReference type="EMBL" id="ACJA02000001">
    <property type="protein sequence ID" value="EFH96989.1"/>
    <property type="molecule type" value="Genomic_DNA"/>
</dbReference>
<accession>A0A0E1XC91</accession>
<reference evidence="1" key="1">
    <citation type="submission" date="2010-05" db="EMBL/GenBank/DDBJ databases">
        <authorList>
            <person name="Muzny D."/>
            <person name="Qin X."/>
            <person name="Buhay C."/>
            <person name="Dugan-Rocha S."/>
            <person name="Ding Y."/>
            <person name="Chen G."/>
            <person name="Hawes A."/>
            <person name="Holder M."/>
            <person name="Jhangiani S."/>
            <person name="Johnson A."/>
            <person name="Khan Z."/>
            <person name="Li Z."/>
            <person name="Liu W."/>
            <person name="Liu X."/>
            <person name="Perez L."/>
            <person name="Shen H."/>
            <person name="Wang Q."/>
            <person name="Watt J."/>
            <person name="Xi L."/>
            <person name="Xin Y."/>
            <person name="Zhou J."/>
            <person name="Deng J."/>
            <person name="Jiang H."/>
            <person name="Liu Y."/>
            <person name="Qu J."/>
            <person name="Song X.-Z."/>
            <person name="Zhang L."/>
            <person name="Villasana D."/>
            <person name="Johnson A."/>
            <person name="Liu J."/>
            <person name="Liyanage D."/>
            <person name="Lorensuhewa L."/>
            <person name="Robinson T."/>
            <person name="Song A."/>
            <person name="Song B.-B."/>
            <person name="Dinh H."/>
            <person name="Thornton R."/>
            <person name="Coyle M."/>
            <person name="Francisco L."/>
            <person name="Jackson L."/>
            <person name="Javaid M."/>
            <person name="Korchina V."/>
            <person name="Kovar C."/>
            <person name="Mata R."/>
            <person name="Mathew T."/>
            <person name="Ngo R."/>
            <person name="Nguyen L."/>
            <person name="Nguyen N."/>
            <person name="Okwuonu G."/>
            <person name="Ongeri F."/>
            <person name="Pham C."/>
            <person name="Simmons D."/>
            <person name="Wilczek-Boney K."/>
            <person name="Hale W."/>
            <person name="Jakkamsetti A."/>
            <person name="Pham P."/>
            <person name="Ruth R."/>
            <person name="San Lucas F."/>
            <person name="Warren J."/>
            <person name="Zhang J."/>
            <person name="Zhao Z."/>
            <person name="Zhou C."/>
            <person name="Zhu D."/>
            <person name="Lee S."/>
            <person name="Bess C."/>
            <person name="Blankenburg K."/>
            <person name="Forbes L."/>
            <person name="Fu Q."/>
            <person name="Gubbala S."/>
            <person name="Hirani K."/>
            <person name="Jayaseelan J.C."/>
            <person name="Lara F."/>
            <person name="Munidasa M."/>
            <person name="Palculict T."/>
            <person name="Patil S."/>
            <person name="Pu L.-L."/>
            <person name="Saada N."/>
            <person name="Tang L."/>
            <person name="Weissenberger G."/>
            <person name="Zhu Y."/>
            <person name="Hemphill L."/>
            <person name="Shang Y."/>
            <person name="Youmans B."/>
            <person name="Ayvaz T."/>
            <person name="Ross M."/>
            <person name="Santibanez J."/>
            <person name="Aqrawi P."/>
            <person name="Gross S."/>
            <person name="Joshi V."/>
            <person name="Fowler G."/>
            <person name="Nazareth L."/>
            <person name="Reid J."/>
            <person name="Worley K."/>
            <person name="Petrosino J."/>
            <person name="Highlander S."/>
            <person name="Gibbs R."/>
        </authorList>
    </citation>
    <scope>NUCLEOTIDE SEQUENCE [LARGE SCALE GENOMIC DNA]</scope>
    <source>
        <strain evidence="1">MN8</strain>
    </source>
</reference>
<comment type="caution">
    <text evidence="1">The sequence shown here is derived from an EMBL/GenBank/DDBJ whole genome shotgun (WGS) entry which is preliminary data.</text>
</comment>
<organism evidence="1">
    <name type="scientific">Staphylococcus aureus subsp. aureus MN8</name>
    <dbReference type="NCBI Taxonomy" id="548470"/>
    <lineage>
        <taxon>Bacteria</taxon>
        <taxon>Bacillati</taxon>
        <taxon>Bacillota</taxon>
        <taxon>Bacilli</taxon>
        <taxon>Bacillales</taxon>
        <taxon>Staphylococcaceae</taxon>
        <taxon>Staphylococcus</taxon>
    </lineage>
</organism>
<dbReference type="Proteomes" id="UP000003455">
    <property type="component" value="Chromosome"/>
</dbReference>